<evidence type="ECO:0000256" key="7">
    <source>
        <dbReference type="ARBA" id="ARBA00022982"/>
    </source>
</evidence>
<comment type="function">
    <text evidence="10">Ferredoxins are iron-sulfur proteins that transfer electrons in a wide variety of metabolic reactions.</text>
</comment>
<evidence type="ECO:0000256" key="3">
    <source>
        <dbReference type="ARBA" id="ARBA00022448"/>
    </source>
</evidence>
<keyword evidence="7 10" id="KW-0249">Electron transport</keyword>
<keyword evidence="4" id="KW-0004">4Fe-4S</keyword>
<dbReference type="InterPro" id="IPR017896">
    <property type="entry name" value="4Fe4S_Fe-S-bd"/>
</dbReference>
<dbReference type="PROSITE" id="PS51379">
    <property type="entry name" value="4FE4S_FER_2"/>
    <property type="match status" value="2"/>
</dbReference>
<reference evidence="13" key="1">
    <citation type="submission" date="2017-11" db="EMBL/GenBank/DDBJ databases">
        <title>Phenotypic and genomic properties of facultatively anaerobic sulfur-reducing natronoarchaea from hypersaline soda lakes.</title>
        <authorList>
            <person name="Sorokin D.Y."/>
            <person name="Kublanov I.V."/>
            <person name="Roman P."/>
            <person name="Sinninghe Damste J.S."/>
            <person name="Golyshin P.N."/>
            <person name="Rojo D."/>
            <person name="Ciordia S."/>
            <person name="Mena M.D.C."/>
            <person name="Ferrer M."/>
            <person name="Messina E."/>
            <person name="Smedile F."/>
            <person name="La Spada G."/>
            <person name="La Cono V."/>
            <person name="Yakimov M.M."/>
        </authorList>
    </citation>
    <scope>NUCLEOTIDE SEQUENCE [LARGE SCALE GENOMIC DNA]</scope>
    <source>
        <strain evidence="13">AArc-Sl</strain>
    </source>
</reference>
<dbReference type="OrthoDB" id="23478at2157"/>
<accession>A0A343TFA4</accession>
<keyword evidence="8 10" id="KW-0408">Iron</keyword>
<dbReference type="GeneID" id="37876453"/>
<evidence type="ECO:0000256" key="2">
    <source>
        <dbReference type="ARBA" id="ARBA00011595"/>
    </source>
</evidence>
<feature type="domain" description="4Fe-4S ferredoxin-type" evidence="11">
    <location>
        <begin position="59"/>
        <end position="88"/>
    </location>
</feature>
<dbReference type="InterPro" id="IPR017900">
    <property type="entry name" value="4Fe4S_Fe_S_CS"/>
</dbReference>
<dbReference type="PRINTS" id="PR00352">
    <property type="entry name" value="3FE4SFRDOXIN"/>
</dbReference>
<dbReference type="EMBL" id="CP025066">
    <property type="protein sequence ID" value="AUX07776.1"/>
    <property type="molecule type" value="Genomic_DNA"/>
</dbReference>
<dbReference type="Gene3D" id="3.30.70.20">
    <property type="match status" value="1"/>
</dbReference>
<evidence type="ECO:0000256" key="5">
    <source>
        <dbReference type="ARBA" id="ARBA00022723"/>
    </source>
</evidence>
<name>A0A343TFA4_9EURY</name>
<dbReference type="GO" id="GO:0005506">
    <property type="term" value="F:iron ion binding"/>
    <property type="evidence" value="ECO:0007669"/>
    <property type="project" value="UniProtKB-UniRule"/>
</dbReference>
<evidence type="ECO:0000313" key="13">
    <source>
        <dbReference type="Proteomes" id="UP000263012"/>
    </source>
</evidence>
<keyword evidence="6" id="KW-0677">Repeat</keyword>
<keyword evidence="12" id="KW-0560">Oxidoreductase</keyword>
<keyword evidence="3 10" id="KW-0813">Transport</keyword>
<evidence type="ECO:0000313" key="12">
    <source>
        <dbReference type="EMBL" id="AUX07776.1"/>
    </source>
</evidence>
<keyword evidence="12" id="KW-0670">Pyruvate</keyword>
<dbReference type="Proteomes" id="UP000263012">
    <property type="component" value="Chromosome"/>
</dbReference>
<comment type="subunit">
    <text evidence="2">Heterotetramer of one alpha, one beta, one delta and one gamma chain.</text>
</comment>
<dbReference type="PANTHER" id="PTHR43724:SF1">
    <property type="entry name" value="PYRUVATE SYNTHASE SUBUNIT PORD"/>
    <property type="match status" value="1"/>
</dbReference>
<dbReference type="GO" id="GO:0009055">
    <property type="term" value="F:electron transfer activity"/>
    <property type="evidence" value="ECO:0007669"/>
    <property type="project" value="UniProtKB-UniRule"/>
</dbReference>
<dbReference type="Pfam" id="PF14697">
    <property type="entry name" value="Fer4_21"/>
    <property type="match status" value="1"/>
</dbReference>
<gene>
    <name evidence="12" type="primary">porD</name>
    <name evidence="12" type="ORF">AArcSl_0119</name>
</gene>
<evidence type="ECO:0000256" key="6">
    <source>
        <dbReference type="ARBA" id="ARBA00022737"/>
    </source>
</evidence>
<keyword evidence="5 10" id="KW-0479">Metal-binding</keyword>
<evidence type="ECO:0000259" key="11">
    <source>
        <dbReference type="PROSITE" id="PS51379"/>
    </source>
</evidence>
<evidence type="ECO:0000256" key="1">
    <source>
        <dbReference type="ARBA" id="ARBA00001966"/>
    </source>
</evidence>
<organism evidence="12 13">
    <name type="scientific">Halalkaliarchaeum desulfuricum</name>
    <dbReference type="NCBI Taxonomy" id="2055893"/>
    <lineage>
        <taxon>Archaea</taxon>
        <taxon>Methanobacteriati</taxon>
        <taxon>Methanobacteriota</taxon>
        <taxon>Stenosarchaea group</taxon>
        <taxon>Halobacteria</taxon>
        <taxon>Halobacteriales</taxon>
        <taxon>Haloferacaceae</taxon>
        <taxon>Halalkaliarchaeum</taxon>
    </lineage>
</organism>
<dbReference type="AlphaFoldDB" id="A0A343TFA4"/>
<dbReference type="RefSeq" id="WP_119813708.1">
    <property type="nucleotide sequence ID" value="NZ_CP025066.1"/>
</dbReference>
<comment type="cofactor">
    <cofactor evidence="1">
        <name>[4Fe-4S] cluster</name>
        <dbReference type="ChEBI" id="CHEBI:49883"/>
    </cofactor>
</comment>
<dbReference type="PANTHER" id="PTHR43724">
    <property type="entry name" value="PYRUVATE SYNTHASE SUBUNIT PORD"/>
    <property type="match status" value="1"/>
</dbReference>
<evidence type="ECO:0000256" key="9">
    <source>
        <dbReference type="ARBA" id="ARBA00023014"/>
    </source>
</evidence>
<protein>
    <recommendedName>
        <fullName evidence="10">Ferredoxin</fullName>
    </recommendedName>
</protein>
<evidence type="ECO:0000256" key="10">
    <source>
        <dbReference type="RuleBase" id="RU368020"/>
    </source>
</evidence>
<dbReference type="InterPro" id="IPR011898">
    <property type="entry name" value="PorD_KorD"/>
</dbReference>
<dbReference type="SUPFAM" id="SSF54862">
    <property type="entry name" value="4Fe-4S ferredoxins"/>
    <property type="match status" value="1"/>
</dbReference>
<keyword evidence="13" id="KW-1185">Reference proteome</keyword>
<evidence type="ECO:0000256" key="4">
    <source>
        <dbReference type="ARBA" id="ARBA00022485"/>
    </source>
</evidence>
<sequence length="90" mass="9535">MSADEQLTLGGVVEPRTSLANETGSWRSQRPVFDAETCIGCGLCERFCPDGVAQEVEGGAYDVDLTYCKGCGICAGQCPVDAIEMVPEVK</sequence>
<evidence type="ECO:0000256" key="8">
    <source>
        <dbReference type="ARBA" id="ARBA00023004"/>
    </source>
</evidence>
<dbReference type="NCBIfam" id="TIGR02179">
    <property type="entry name" value="PorD_KorD"/>
    <property type="match status" value="1"/>
</dbReference>
<feature type="domain" description="4Fe-4S ferredoxin-type" evidence="11">
    <location>
        <begin position="29"/>
        <end position="58"/>
    </location>
</feature>
<dbReference type="GO" id="GO:0016625">
    <property type="term" value="F:oxidoreductase activity, acting on the aldehyde or oxo group of donors, iron-sulfur protein as acceptor"/>
    <property type="evidence" value="ECO:0007669"/>
    <property type="project" value="InterPro"/>
</dbReference>
<dbReference type="GO" id="GO:0051539">
    <property type="term" value="F:4 iron, 4 sulfur cluster binding"/>
    <property type="evidence" value="ECO:0007669"/>
    <property type="project" value="UniProtKB-KW"/>
</dbReference>
<dbReference type="PROSITE" id="PS00198">
    <property type="entry name" value="4FE4S_FER_1"/>
    <property type="match status" value="1"/>
</dbReference>
<dbReference type="InterPro" id="IPR001080">
    <property type="entry name" value="3Fe4S_ferredoxin"/>
</dbReference>
<proteinExistence type="predicted"/>
<dbReference type="KEGG" id="hdf:AArcSl_0119"/>
<keyword evidence="9 10" id="KW-0411">Iron-sulfur</keyword>